<keyword evidence="6" id="KW-0675">Receptor</keyword>
<dbReference type="PANTHER" id="PTHR42643:SF40">
    <property type="entry name" value="IONOTROPIC RECEPTOR 41A-RELATED"/>
    <property type="match status" value="1"/>
</dbReference>
<keyword evidence="2" id="KW-1003">Cell membrane</keyword>
<organism evidence="9 10">
    <name type="scientific">Nezara viridula</name>
    <name type="common">Southern green stink bug</name>
    <name type="synonym">Cimex viridulus</name>
    <dbReference type="NCBI Taxonomy" id="85310"/>
    <lineage>
        <taxon>Eukaryota</taxon>
        <taxon>Metazoa</taxon>
        <taxon>Ecdysozoa</taxon>
        <taxon>Arthropoda</taxon>
        <taxon>Hexapoda</taxon>
        <taxon>Insecta</taxon>
        <taxon>Pterygota</taxon>
        <taxon>Neoptera</taxon>
        <taxon>Paraneoptera</taxon>
        <taxon>Hemiptera</taxon>
        <taxon>Heteroptera</taxon>
        <taxon>Panheteroptera</taxon>
        <taxon>Pentatomomorpha</taxon>
        <taxon>Pentatomoidea</taxon>
        <taxon>Pentatomidae</taxon>
        <taxon>Pentatominae</taxon>
        <taxon>Nezara</taxon>
    </lineage>
</organism>
<comment type="subcellular location">
    <subcellularLocation>
        <location evidence="1">Cell membrane</location>
        <topology evidence="1">Multi-pass membrane protein</topology>
    </subcellularLocation>
</comment>
<dbReference type="OrthoDB" id="8182981at2759"/>
<keyword evidence="5 8" id="KW-0472">Membrane</keyword>
<evidence type="ECO:0000256" key="2">
    <source>
        <dbReference type="ARBA" id="ARBA00022475"/>
    </source>
</evidence>
<dbReference type="Proteomes" id="UP001152798">
    <property type="component" value="Chromosome 5"/>
</dbReference>
<keyword evidence="3 8" id="KW-0812">Transmembrane</keyword>
<dbReference type="GO" id="GO:0005886">
    <property type="term" value="C:plasma membrane"/>
    <property type="evidence" value="ECO:0007669"/>
    <property type="project" value="UniProtKB-SubCell"/>
</dbReference>
<keyword evidence="4 8" id="KW-1133">Transmembrane helix</keyword>
<protein>
    <submittedName>
        <fullName evidence="9">Uncharacterized protein</fullName>
    </submittedName>
</protein>
<evidence type="ECO:0000256" key="6">
    <source>
        <dbReference type="ARBA" id="ARBA00023170"/>
    </source>
</evidence>
<gene>
    <name evidence="9" type="ORF">NEZAVI_LOCUS11973</name>
</gene>
<evidence type="ECO:0000256" key="5">
    <source>
        <dbReference type="ARBA" id="ARBA00023136"/>
    </source>
</evidence>
<evidence type="ECO:0000313" key="10">
    <source>
        <dbReference type="Proteomes" id="UP001152798"/>
    </source>
</evidence>
<keyword evidence="10" id="KW-1185">Reference proteome</keyword>
<dbReference type="InterPro" id="IPR052192">
    <property type="entry name" value="Insect_Ionotropic_Sensory_Rcpt"/>
</dbReference>
<evidence type="ECO:0000256" key="8">
    <source>
        <dbReference type="SAM" id="Phobius"/>
    </source>
</evidence>
<keyword evidence="7" id="KW-0325">Glycoprotein</keyword>
<feature type="transmembrane region" description="Helical" evidence="8">
    <location>
        <begin position="247"/>
        <end position="266"/>
    </location>
</feature>
<evidence type="ECO:0000313" key="9">
    <source>
        <dbReference type="EMBL" id="CAH1403359.1"/>
    </source>
</evidence>
<feature type="transmembrane region" description="Helical" evidence="8">
    <location>
        <begin position="174"/>
        <end position="197"/>
    </location>
</feature>
<accession>A0A9P0MSH0</accession>
<proteinExistence type="predicted"/>
<sequence length="268" mass="29956">MIIIQIDNSSSEKRLVVITNDFQGKKRSLKGEVIGIWPDDDIVFFPDKLADLKGKELYSSVVHYPPYVLAQDPVDGVEVRPQLEFCRVHNCSLKIRTSKYLWGDIWPNGSGNGIFGEVFLDQSDFGVGGLYTWLEAYQYLDYSTPYGIGRINVLVPKPTRVDEWKTVFMPFSSAMWSILVFSILAAATMMHCANIVAGTISDELILGGEFESWVGTFFRAIGMSLLQAPPTVLAASPLRRFFTIFEVLFLLFTTIYAGAIASVLTIPK</sequence>
<dbReference type="EMBL" id="OV725081">
    <property type="protein sequence ID" value="CAH1403359.1"/>
    <property type="molecule type" value="Genomic_DNA"/>
</dbReference>
<evidence type="ECO:0000256" key="7">
    <source>
        <dbReference type="ARBA" id="ARBA00023180"/>
    </source>
</evidence>
<dbReference type="PANTHER" id="PTHR42643">
    <property type="entry name" value="IONOTROPIC RECEPTOR 20A-RELATED"/>
    <property type="match status" value="1"/>
</dbReference>
<dbReference type="SUPFAM" id="SSF53850">
    <property type="entry name" value="Periplasmic binding protein-like II"/>
    <property type="match status" value="1"/>
</dbReference>
<feature type="transmembrane region" description="Helical" evidence="8">
    <location>
        <begin position="217"/>
        <end position="235"/>
    </location>
</feature>
<name>A0A9P0MSH0_NEZVI</name>
<evidence type="ECO:0000256" key="1">
    <source>
        <dbReference type="ARBA" id="ARBA00004651"/>
    </source>
</evidence>
<dbReference type="Gene3D" id="3.40.190.10">
    <property type="entry name" value="Periplasmic binding protein-like II"/>
    <property type="match status" value="1"/>
</dbReference>
<reference evidence="9" key="1">
    <citation type="submission" date="2022-01" db="EMBL/GenBank/DDBJ databases">
        <authorList>
            <person name="King R."/>
        </authorList>
    </citation>
    <scope>NUCLEOTIDE SEQUENCE</scope>
</reference>
<evidence type="ECO:0000256" key="4">
    <source>
        <dbReference type="ARBA" id="ARBA00022989"/>
    </source>
</evidence>
<evidence type="ECO:0000256" key="3">
    <source>
        <dbReference type="ARBA" id="ARBA00022692"/>
    </source>
</evidence>
<dbReference type="AlphaFoldDB" id="A0A9P0MSH0"/>